<comment type="caution">
    <text evidence="2">The sequence shown here is derived from an EMBL/GenBank/DDBJ whole genome shotgun (WGS) entry which is preliminary data.</text>
</comment>
<evidence type="ECO:0000313" key="2">
    <source>
        <dbReference type="EMBL" id="CAH2397997.1"/>
    </source>
</evidence>
<dbReference type="EMBL" id="CAKXZS010000011">
    <property type="protein sequence ID" value="CAH2397997.1"/>
    <property type="molecule type" value="Genomic_DNA"/>
</dbReference>
<keyword evidence="3" id="KW-1185">Reference proteome</keyword>
<evidence type="ECO:0000313" key="3">
    <source>
        <dbReference type="Proteomes" id="UP001152604"/>
    </source>
</evidence>
<protein>
    <submittedName>
        <fullName evidence="2">Uncharacterized protein</fullName>
    </submittedName>
</protein>
<evidence type="ECO:0000256" key="1">
    <source>
        <dbReference type="SAM" id="MobiDB-lite"/>
    </source>
</evidence>
<accession>A0ABN8JLU8</accession>
<name>A0ABN8JLU8_9HYPH</name>
<dbReference type="Proteomes" id="UP001152604">
    <property type="component" value="Unassembled WGS sequence"/>
</dbReference>
<gene>
    <name evidence="2" type="ORF">MES4922_190565</name>
</gene>
<sequence>MTSCGRWNPFVTLERPGHQGRHHLRNEVGPAGAAPRKTHMIRWAAHISRIEHNVILIKGGNKRR</sequence>
<feature type="region of interest" description="Disordered" evidence="1">
    <location>
        <begin position="1"/>
        <end position="35"/>
    </location>
</feature>
<proteinExistence type="predicted"/>
<reference evidence="2" key="1">
    <citation type="submission" date="2022-03" db="EMBL/GenBank/DDBJ databases">
        <authorList>
            <person name="Brunel B."/>
        </authorList>
    </citation>
    <scope>NUCLEOTIDE SEQUENCE</scope>
    <source>
        <strain evidence="2">STM4922sample</strain>
    </source>
</reference>
<organism evidence="2 3">
    <name type="scientific">Mesorhizobium ventifaucium</name>
    <dbReference type="NCBI Taxonomy" id="666020"/>
    <lineage>
        <taxon>Bacteria</taxon>
        <taxon>Pseudomonadati</taxon>
        <taxon>Pseudomonadota</taxon>
        <taxon>Alphaproteobacteria</taxon>
        <taxon>Hyphomicrobiales</taxon>
        <taxon>Phyllobacteriaceae</taxon>
        <taxon>Mesorhizobium</taxon>
    </lineage>
</organism>